<accession>A0A2H0TG52</accession>
<gene>
    <name evidence="1" type="ORF">COU46_01070</name>
</gene>
<evidence type="ECO:0000313" key="1">
    <source>
        <dbReference type="EMBL" id="PIR70512.1"/>
    </source>
</evidence>
<organism evidence="1 2">
    <name type="scientific">Candidatus Niyogibacteria bacterium CG10_big_fil_rev_8_21_14_0_10_42_19</name>
    <dbReference type="NCBI Taxonomy" id="1974725"/>
    <lineage>
        <taxon>Bacteria</taxon>
        <taxon>Candidatus Niyogiibacteriota</taxon>
    </lineage>
</organism>
<reference evidence="2" key="1">
    <citation type="submission" date="2017-09" db="EMBL/GenBank/DDBJ databases">
        <title>Depth-based differentiation of microbial function through sediment-hosted aquifers and enrichment of novel symbionts in the deep terrestrial subsurface.</title>
        <authorList>
            <person name="Probst A.J."/>
            <person name="Ladd B."/>
            <person name="Jarett J.K."/>
            <person name="Geller-Mcgrath D.E."/>
            <person name="Sieber C.M.K."/>
            <person name="Emerson J.B."/>
            <person name="Anantharaman K."/>
            <person name="Thomas B.C."/>
            <person name="Malmstrom R."/>
            <person name="Stieglmeier M."/>
            <person name="Klingl A."/>
            <person name="Woyke T."/>
            <person name="Ryan C.M."/>
            <person name="Banfield J.F."/>
        </authorList>
    </citation>
    <scope>NUCLEOTIDE SEQUENCE [LARGE SCALE GENOMIC DNA]</scope>
</reference>
<dbReference type="AlphaFoldDB" id="A0A2H0TG52"/>
<protein>
    <submittedName>
        <fullName evidence="1">Uncharacterized protein</fullName>
    </submittedName>
</protein>
<dbReference type="Proteomes" id="UP000229383">
    <property type="component" value="Unassembled WGS sequence"/>
</dbReference>
<proteinExistence type="predicted"/>
<dbReference type="EMBL" id="PFCN01000014">
    <property type="protein sequence ID" value="PIR70512.1"/>
    <property type="molecule type" value="Genomic_DNA"/>
</dbReference>
<evidence type="ECO:0000313" key="2">
    <source>
        <dbReference type="Proteomes" id="UP000229383"/>
    </source>
</evidence>
<comment type="caution">
    <text evidence="1">The sequence shown here is derived from an EMBL/GenBank/DDBJ whole genome shotgun (WGS) entry which is preliminary data.</text>
</comment>
<sequence length="128" mass="14559">MISTPENPLSSPEEEISWLEQELRERKKKLGSSAGEKERFNATKEILKEAGESPDEVISENYRLKPEEVEKHTHALADESHHKQIDELLSIAGEHGLLNALKVVRKLNNPHLTDDFHDRLIAEGYLGK</sequence>
<name>A0A2H0TG52_9BACT</name>